<dbReference type="Proteomes" id="UP001595993">
    <property type="component" value="Unassembled WGS sequence"/>
</dbReference>
<comment type="caution">
    <text evidence="1">The sequence shown here is derived from an EMBL/GenBank/DDBJ whole genome shotgun (WGS) entry which is preliminary data.</text>
</comment>
<name>A0ABV9GA66_9ACTN</name>
<sequence>MLAEAALGSPVSPAAVITTVHSQLLRHTGGRLADDVALLVLRNDRSRVPAQCGDTALRRTRPEPSNR</sequence>
<reference evidence="2" key="1">
    <citation type="journal article" date="2019" name="Int. J. Syst. Evol. Microbiol.">
        <title>The Global Catalogue of Microorganisms (GCM) 10K type strain sequencing project: providing services to taxonomists for standard genome sequencing and annotation.</title>
        <authorList>
            <consortium name="The Broad Institute Genomics Platform"/>
            <consortium name="The Broad Institute Genome Sequencing Center for Infectious Disease"/>
            <person name="Wu L."/>
            <person name="Ma J."/>
        </authorList>
    </citation>
    <scope>NUCLEOTIDE SEQUENCE [LARGE SCALE GENOMIC DNA]</scope>
    <source>
        <strain evidence="2">CGMCC 4.7139</strain>
    </source>
</reference>
<evidence type="ECO:0000313" key="2">
    <source>
        <dbReference type="Proteomes" id="UP001595993"/>
    </source>
</evidence>
<dbReference type="EMBL" id="JBHSFE010000019">
    <property type="protein sequence ID" value="MFC4610832.1"/>
    <property type="molecule type" value="Genomic_DNA"/>
</dbReference>
<evidence type="ECO:0008006" key="3">
    <source>
        <dbReference type="Google" id="ProtNLM"/>
    </source>
</evidence>
<protein>
    <recommendedName>
        <fullName evidence="3">PPM-type phosphatase domain-containing protein</fullName>
    </recommendedName>
</protein>
<proteinExistence type="predicted"/>
<gene>
    <name evidence="1" type="ORF">ACFO9E_23990</name>
</gene>
<keyword evidence="2" id="KW-1185">Reference proteome</keyword>
<dbReference type="RefSeq" id="WP_381199227.1">
    <property type="nucleotide sequence ID" value="NZ_JBHSFE010000019.1"/>
</dbReference>
<accession>A0ABV9GA66</accession>
<evidence type="ECO:0000313" key="1">
    <source>
        <dbReference type="EMBL" id="MFC4610832.1"/>
    </source>
</evidence>
<organism evidence="1 2">
    <name type="scientific">Streptomyces maoxianensis</name>
    <dbReference type="NCBI Taxonomy" id="1459942"/>
    <lineage>
        <taxon>Bacteria</taxon>
        <taxon>Bacillati</taxon>
        <taxon>Actinomycetota</taxon>
        <taxon>Actinomycetes</taxon>
        <taxon>Kitasatosporales</taxon>
        <taxon>Streptomycetaceae</taxon>
        <taxon>Streptomyces</taxon>
    </lineage>
</organism>